<protein>
    <submittedName>
        <fullName evidence="1">Uncharacterized protein</fullName>
    </submittedName>
</protein>
<proteinExistence type="predicted"/>
<name>A0A016TRS4_9BILA</name>
<dbReference type="Proteomes" id="UP000024635">
    <property type="component" value="Unassembled WGS sequence"/>
</dbReference>
<reference evidence="2" key="1">
    <citation type="journal article" date="2015" name="Nat. Genet.">
        <title>The genome and transcriptome of the zoonotic hookworm Ancylostoma ceylanicum identify infection-specific gene families.</title>
        <authorList>
            <person name="Schwarz E.M."/>
            <person name="Hu Y."/>
            <person name="Antoshechkin I."/>
            <person name="Miller M.M."/>
            <person name="Sternberg P.W."/>
            <person name="Aroian R.V."/>
        </authorList>
    </citation>
    <scope>NUCLEOTIDE SEQUENCE</scope>
    <source>
        <strain evidence="2">HY135</strain>
    </source>
</reference>
<evidence type="ECO:0000313" key="2">
    <source>
        <dbReference type="Proteomes" id="UP000024635"/>
    </source>
</evidence>
<sequence>MPLSYGPKFDDVNAVFKALVEAITRRPVQCLGGGSLFYNLRRHLRNEHDEKAEQVDPIRLSSCISQWLKTTLFTQDALKLDAGGDQYSSVFA</sequence>
<keyword evidence="2" id="KW-1185">Reference proteome</keyword>
<dbReference type="EMBL" id="JARK01001418">
    <property type="protein sequence ID" value="EYC05446.1"/>
    <property type="molecule type" value="Genomic_DNA"/>
</dbReference>
<comment type="caution">
    <text evidence="1">The sequence shown here is derived from an EMBL/GenBank/DDBJ whole genome shotgun (WGS) entry which is preliminary data.</text>
</comment>
<accession>A0A016TRS4</accession>
<organism evidence="1 2">
    <name type="scientific">Ancylostoma ceylanicum</name>
    <dbReference type="NCBI Taxonomy" id="53326"/>
    <lineage>
        <taxon>Eukaryota</taxon>
        <taxon>Metazoa</taxon>
        <taxon>Ecdysozoa</taxon>
        <taxon>Nematoda</taxon>
        <taxon>Chromadorea</taxon>
        <taxon>Rhabditida</taxon>
        <taxon>Rhabditina</taxon>
        <taxon>Rhabditomorpha</taxon>
        <taxon>Strongyloidea</taxon>
        <taxon>Ancylostomatidae</taxon>
        <taxon>Ancylostomatinae</taxon>
        <taxon>Ancylostoma</taxon>
    </lineage>
</organism>
<dbReference type="AlphaFoldDB" id="A0A016TRS4"/>
<evidence type="ECO:0000313" key="1">
    <source>
        <dbReference type="EMBL" id="EYC05446.1"/>
    </source>
</evidence>
<gene>
    <name evidence="1" type="primary">Acey_s0082.g1588</name>
    <name evidence="1" type="ORF">Y032_0082g1588</name>
</gene>